<evidence type="ECO:0000256" key="8">
    <source>
        <dbReference type="RuleBase" id="RU000461"/>
    </source>
</evidence>
<dbReference type="PRINTS" id="PR00385">
    <property type="entry name" value="P450"/>
</dbReference>
<evidence type="ECO:0000313" key="10">
    <source>
        <dbReference type="Proteomes" id="UP000654370"/>
    </source>
</evidence>
<dbReference type="InterPro" id="IPR036396">
    <property type="entry name" value="Cyt_P450_sf"/>
</dbReference>
<evidence type="ECO:0008006" key="11">
    <source>
        <dbReference type="Google" id="ProtNLM"/>
    </source>
</evidence>
<keyword evidence="6 8" id="KW-0503">Monooxygenase</keyword>
<dbReference type="InterPro" id="IPR017972">
    <property type="entry name" value="Cyt_P450_CS"/>
</dbReference>
<proteinExistence type="inferred from homology"/>
<dbReference type="AlphaFoldDB" id="A0A8H7PG59"/>
<gene>
    <name evidence="9" type="ORF">INT43_000043</name>
</gene>
<dbReference type="InterPro" id="IPR002401">
    <property type="entry name" value="Cyt_P450_E_grp-I"/>
</dbReference>
<protein>
    <recommendedName>
        <fullName evidence="11">Cytochrome P450</fullName>
    </recommendedName>
</protein>
<accession>A0A8H7PG59</accession>
<dbReference type="GO" id="GO:0016705">
    <property type="term" value="F:oxidoreductase activity, acting on paired donors, with incorporation or reduction of molecular oxygen"/>
    <property type="evidence" value="ECO:0007669"/>
    <property type="project" value="InterPro"/>
</dbReference>
<comment type="cofactor">
    <cofactor evidence="7">
        <name>heme</name>
        <dbReference type="ChEBI" id="CHEBI:30413"/>
    </cofactor>
</comment>
<dbReference type="GO" id="GO:0004497">
    <property type="term" value="F:monooxygenase activity"/>
    <property type="evidence" value="ECO:0007669"/>
    <property type="project" value="UniProtKB-KW"/>
</dbReference>
<keyword evidence="5 7" id="KW-0408">Iron</keyword>
<evidence type="ECO:0000256" key="1">
    <source>
        <dbReference type="ARBA" id="ARBA00010617"/>
    </source>
</evidence>
<dbReference type="EMBL" id="JAEPQZ010000016">
    <property type="protein sequence ID" value="KAG2172696.1"/>
    <property type="molecule type" value="Genomic_DNA"/>
</dbReference>
<dbReference type="Proteomes" id="UP000654370">
    <property type="component" value="Unassembled WGS sequence"/>
</dbReference>
<dbReference type="PROSITE" id="PS00086">
    <property type="entry name" value="CYTOCHROME_P450"/>
    <property type="match status" value="1"/>
</dbReference>
<keyword evidence="10" id="KW-1185">Reference proteome</keyword>
<dbReference type="GO" id="GO:0005506">
    <property type="term" value="F:iron ion binding"/>
    <property type="evidence" value="ECO:0007669"/>
    <property type="project" value="InterPro"/>
</dbReference>
<dbReference type="SUPFAM" id="SSF48264">
    <property type="entry name" value="Cytochrome P450"/>
    <property type="match status" value="1"/>
</dbReference>
<dbReference type="PANTHER" id="PTHR24291:SF50">
    <property type="entry name" value="BIFUNCTIONAL ALBAFLAVENONE MONOOXYGENASE_TERPENE SYNTHASE"/>
    <property type="match status" value="1"/>
</dbReference>
<dbReference type="PANTHER" id="PTHR24291">
    <property type="entry name" value="CYTOCHROME P450 FAMILY 4"/>
    <property type="match status" value="1"/>
</dbReference>
<dbReference type="InterPro" id="IPR001128">
    <property type="entry name" value="Cyt_P450"/>
</dbReference>
<evidence type="ECO:0000256" key="6">
    <source>
        <dbReference type="ARBA" id="ARBA00023033"/>
    </source>
</evidence>
<keyword evidence="3 7" id="KW-0479">Metal-binding</keyword>
<comment type="similarity">
    <text evidence="1 8">Belongs to the cytochrome P450 family.</text>
</comment>
<dbReference type="Gene3D" id="1.10.630.10">
    <property type="entry name" value="Cytochrome P450"/>
    <property type="match status" value="1"/>
</dbReference>
<dbReference type="InterPro" id="IPR050196">
    <property type="entry name" value="Cytochrome_P450_Monoox"/>
</dbReference>
<sequence>MVFTSITQIEIYFSSLLERLHIAPENLEGINHGLKPTHIATAAALAVGTLIYRTFSYPQKLSHISHVPAWQWFWSVIRGETNLDRTKKFMLPRLHESGGLVSHWGQFGWEVVLINPELAKAILRKPDVYPKSTSISDLHPETLVHRFLGHSNLVLANGEDWKRRRRIANPAFHRSMPVKAFSQLTANVFQQIDKSEGAPIDVGPLLQSFTLDAIGLVGFGFDFNAILTPDNEWVHTYNYVANNLLEFPFIFFPILDTHLRFLFPKRQDKHKALTKLNDLFDLIIKNKREAIEKKALNKEENEKDLLTLLIESGRGEDDANEPLDDEELRSELVLFFFAGHDTTANALASTLYFLATHKEVQAKARKEAEDVLGDEPRDSWPSVNELKEMTYITCVLKEAARLANPASGIIEREVTEDTNLGGYIVPKGSLLNIDILGVHHNPDYWSDPETFNPDRFKEGGEMDSQTSAAAYLPFGAGTRQCIAGMNFSIAEQRVALSGILRKYEVSLPENSEHKDGLKFSNHLFLLQPKNLKIIFKRRY</sequence>
<reference evidence="9" key="1">
    <citation type="submission" date="2020-12" db="EMBL/GenBank/DDBJ databases">
        <title>Metabolic potential, ecology and presence of endohyphal bacteria is reflected in genomic diversity of Mucoromycotina.</title>
        <authorList>
            <person name="Muszewska A."/>
            <person name="Okrasinska A."/>
            <person name="Steczkiewicz K."/>
            <person name="Drgas O."/>
            <person name="Orlowska M."/>
            <person name="Perlinska-Lenart U."/>
            <person name="Aleksandrzak-Piekarczyk T."/>
            <person name="Szatraj K."/>
            <person name="Zielenkiewicz U."/>
            <person name="Pilsyk S."/>
            <person name="Malc E."/>
            <person name="Mieczkowski P."/>
            <person name="Kruszewska J.S."/>
            <person name="Biernat P."/>
            <person name="Pawlowska J."/>
        </authorList>
    </citation>
    <scope>NUCLEOTIDE SEQUENCE</scope>
    <source>
        <strain evidence="9">WA0000067209</strain>
    </source>
</reference>
<evidence type="ECO:0000256" key="2">
    <source>
        <dbReference type="ARBA" id="ARBA00022617"/>
    </source>
</evidence>
<dbReference type="Pfam" id="PF00067">
    <property type="entry name" value="p450"/>
    <property type="match status" value="1"/>
</dbReference>
<dbReference type="OrthoDB" id="1470350at2759"/>
<evidence type="ECO:0000256" key="4">
    <source>
        <dbReference type="ARBA" id="ARBA00023002"/>
    </source>
</evidence>
<evidence type="ECO:0000256" key="3">
    <source>
        <dbReference type="ARBA" id="ARBA00022723"/>
    </source>
</evidence>
<keyword evidence="2 7" id="KW-0349">Heme</keyword>
<evidence type="ECO:0000256" key="7">
    <source>
        <dbReference type="PIRSR" id="PIRSR602401-1"/>
    </source>
</evidence>
<dbReference type="PRINTS" id="PR00463">
    <property type="entry name" value="EP450I"/>
</dbReference>
<comment type="caution">
    <text evidence="9">The sequence shown here is derived from an EMBL/GenBank/DDBJ whole genome shotgun (WGS) entry which is preliminary data.</text>
</comment>
<keyword evidence="4 8" id="KW-0560">Oxidoreductase</keyword>
<evidence type="ECO:0000256" key="5">
    <source>
        <dbReference type="ARBA" id="ARBA00023004"/>
    </source>
</evidence>
<evidence type="ECO:0000313" key="9">
    <source>
        <dbReference type="EMBL" id="KAG2172696.1"/>
    </source>
</evidence>
<organism evidence="9 10">
    <name type="scientific">Mortierella isabellina</name>
    <name type="common">Filamentous fungus</name>
    <name type="synonym">Umbelopsis isabellina</name>
    <dbReference type="NCBI Taxonomy" id="91625"/>
    <lineage>
        <taxon>Eukaryota</taxon>
        <taxon>Fungi</taxon>
        <taxon>Fungi incertae sedis</taxon>
        <taxon>Mucoromycota</taxon>
        <taxon>Mucoromycotina</taxon>
        <taxon>Umbelopsidomycetes</taxon>
        <taxon>Umbelopsidales</taxon>
        <taxon>Umbelopsidaceae</taxon>
        <taxon>Umbelopsis</taxon>
    </lineage>
</organism>
<name>A0A8H7PG59_MORIS</name>
<dbReference type="GO" id="GO:0020037">
    <property type="term" value="F:heme binding"/>
    <property type="evidence" value="ECO:0007669"/>
    <property type="project" value="InterPro"/>
</dbReference>
<feature type="binding site" description="axial binding residue" evidence="7">
    <location>
        <position position="481"/>
    </location>
    <ligand>
        <name>heme</name>
        <dbReference type="ChEBI" id="CHEBI:30413"/>
    </ligand>
    <ligandPart>
        <name>Fe</name>
        <dbReference type="ChEBI" id="CHEBI:18248"/>
    </ligandPart>
</feature>